<name>A0A381RMI8_9ZZZZ</name>
<evidence type="ECO:0000256" key="3">
    <source>
        <dbReference type="ARBA" id="ARBA00022989"/>
    </source>
</evidence>
<evidence type="ECO:0000256" key="4">
    <source>
        <dbReference type="ARBA" id="ARBA00023136"/>
    </source>
</evidence>
<keyword evidence="4 6" id="KW-0472">Membrane</keyword>
<feature type="transmembrane region" description="Helical" evidence="6">
    <location>
        <begin position="214"/>
        <end position="231"/>
    </location>
</feature>
<accession>A0A381RMI8</accession>
<organism evidence="7">
    <name type="scientific">marine metagenome</name>
    <dbReference type="NCBI Taxonomy" id="408172"/>
    <lineage>
        <taxon>unclassified sequences</taxon>
        <taxon>metagenomes</taxon>
        <taxon>ecological metagenomes</taxon>
    </lineage>
</organism>
<dbReference type="AlphaFoldDB" id="A0A381RMI8"/>
<protein>
    <submittedName>
        <fullName evidence="7">Uncharacterized protein</fullName>
    </submittedName>
</protein>
<evidence type="ECO:0000313" key="7">
    <source>
        <dbReference type="EMBL" id="SUZ93085.1"/>
    </source>
</evidence>
<dbReference type="Pfam" id="PF03699">
    <property type="entry name" value="UPF0182"/>
    <property type="match status" value="1"/>
</dbReference>
<dbReference type="InterPro" id="IPR005372">
    <property type="entry name" value="UPF0182"/>
</dbReference>
<keyword evidence="5" id="KW-0175">Coiled coil</keyword>
<dbReference type="PANTHER" id="PTHR39344">
    <property type="entry name" value="UPF0182 PROTEIN SLL1060"/>
    <property type="match status" value="1"/>
</dbReference>
<feature type="transmembrane region" description="Helical" evidence="6">
    <location>
        <begin position="258"/>
        <end position="279"/>
    </location>
</feature>
<feature type="transmembrane region" description="Helical" evidence="6">
    <location>
        <begin position="170"/>
        <end position="194"/>
    </location>
</feature>
<dbReference type="PANTHER" id="PTHR39344:SF1">
    <property type="entry name" value="UPF0182 PROTEIN SLL1060"/>
    <property type="match status" value="1"/>
</dbReference>
<keyword evidence="2 6" id="KW-0812">Transmembrane</keyword>
<feature type="transmembrane region" description="Helical" evidence="6">
    <location>
        <begin position="114"/>
        <end position="135"/>
    </location>
</feature>
<feature type="coiled-coil region" evidence="5">
    <location>
        <begin position="898"/>
        <end position="925"/>
    </location>
</feature>
<proteinExistence type="inferred from homology"/>
<evidence type="ECO:0000256" key="6">
    <source>
        <dbReference type="SAM" id="Phobius"/>
    </source>
</evidence>
<evidence type="ECO:0000256" key="2">
    <source>
        <dbReference type="ARBA" id="ARBA00022692"/>
    </source>
</evidence>
<keyword evidence="1" id="KW-1003">Cell membrane</keyword>
<reference evidence="7" key="1">
    <citation type="submission" date="2018-05" db="EMBL/GenBank/DDBJ databases">
        <authorList>
            <person name="Lanie J.A."/>
            <person name="Ng W.-L."/>
            <person name="Kazmierczak K.M."/>
            <person name="Andrzejewski T.M."/>
            <person name="Davidsen T.M."/>
            <person name="Wayne K.J."/>
            <person name="Tettelin H."/>
            <person name="Glass J.I."/>
            <person name="Rusch D."/>
            <person name="Podicherti R."/>
            <person name="Tsui H.-C.T."/>
            <person name="Winkler M.E."/>
        </authorList>
    </citation>
    <scope>NUCLEOTIDE SEQUENCE</scope>
</reference>
<dbReference type="GO" id="GO:0005576">
    <property type="term" value="C:extracellular region"/>
    <property type="evidence" value="ECO:0007669"/>
    <property type="project" value="TreeGrafter"/>
</dbReference>
<dbReference type="HAMAP" id="MF_01600">
    <property type="entry name" value="UPF0182"/>
    <property type="match status" value="1"/>
</dbReference>
<keyword evidence="3 6" id="KW-1133">Transmembrane helix</keyword>
<dbReference type="GO" id="GO:0016020">
    <property type="term" value="C:membrane"/>
    <property type="evidence" value="ECO:0007669"/>
    <property type="project" value="InterPro"/>
</dbReference>
<gene>
    <name evidence="7" type="ORF">METZ01_LOCUS45939</name>
</gene>
<feature type="transmembrane region" description="Helical" evidence="6">
    <location>
        <begin position="26"/>
        <end position="43"/>
    </location>
</feature>
<sequence>MASAPFPSFDFDPSSIKDKLSGRTKWIVLALILVPIFVLLWLARGIFTDYLWYSKMGFEDVFITILLTKTILFFVGFAFVLALVLANLFFVNRKTAGPLDAPLPENMVGIIKKLLVIVCVLVSLILAVILGSVVASKWELFLRFSNAAGFGVKDPLHGNDISFYVFELPIYAFLQGWLLVCVVITMLATTALAFLNFTLRGTAFTLTTPLRNHLLVLGSLAILVLSAGYWIDWLELVRSEHGIVYGAAYADVYARQPAYLVLTIAGVVVSFVMLLGSFLGKIKLSLAPVGVWVILIIGLGTVWPSVVQQFSVDPNEFVKETKYIERNIEFTKLGFGLQAIEETFYEAEGEITAELMAENIPTVENIRLWDYKPLTNVYKQIQLIRPYYDFKDADVDRYTIDGEYRQVLLAAREVAPEKLKEEAQTWVNQKLFYTHGIGIAMSPATEFTPEGRPIFFAKDIPANGEIPVSSSRQGASPDIMVKNPRIYYGENTKDYVIVDTNTKELDYQTGEGELIVRSYEGSGGVSIGSYFRKLIYAWQMRDINILISSQINENSKIQYRRSIEERISTLAPFLKLDKDPYIVAANDQLYWIQDAYTTSDKFPYSQPTDEDETSLGHYNYIRNSIKVVMNAYTGDVGFYLWDTTDPVALTYQNMFPTLFSDRDSMPSDLISHVRYPQGLFAIQAEKYIKYHMENPQHFYGNEDLWAFPQEKFGQQEGLQPLEPYYVIMRLPGETKEEFVQLIPYTPDGRPNMVGWLAARSDAPEYGKLIAFNFPKDRQVDGPEQVEARIDNDQDISAWFTLRCTEGSTCIRGNLLVIPIGNSILYAEPIYIQAEGVSFPELKKVILSTAHKVVMGDSLNDALYQITGTKDTIAAMQEDVKKETTSTPVNLEGAGDSKLSEIRNSIGNLKAELDKIESLFENLEEAIKGD</sequence>
<evidence type="ECO:0000256" key="5">
    <source>
        <dbReference type="SAM" id="Coils"/>
    </source>
</evidence>
<dbReference type="EMBL" id="UINC01002117">
    <property type="protein sequence ID" value="SUZ93085.1"/>
    <property type="molecule type" value="Genomic_DNA"/>
</dbReference>
<feature type="transmembrane region" description="Helical" evidence="6">
    <location>
        <begin position="63"/>
        <end position="90"/>
    </location>
</feature>
<evidence type="ECO:0000256" key="1">
    <source>
        <dbReference type="ARBA" id="ARBA00022475"/>
    </source>
</evidence>
<feature type="transmembrane region" description="Helical" evidence="6">
    <location>
        <begin position="286"/>
        <end position="306"/>
    </location>
</feature>